<dbReference type="InterPro" id="IPR001849">
    <property type="entry name" value="PH_domain"/>
</dbReference>
<dbReference type="Pfam" id="PF00454">
    <property type="entry name" value="PI3_PI4_kinase"/>
    <property type="match status" value="1"/>
</dbReference>
<dbReference type="InterPro" id="IPR018936">
    <property type="entry name" value="PI3/4_kinase_CS"/>
</dbReference>
<dbReference type="AlphaFoldDB" id="A0A024TLC6"/>
<dbReference type="SUPFAM" id="SSF50729">
    <property type="entry name" value="PH domain-like"/>
    <property type="match status" value="1"/>
</dbReference>
<dbReference type="SMART" id="SM00145">
    <property type="entry name" value="PI3Ka"/>
    <property type="match status" value="1"/>
</dbReference>
<dbReference type="GO" id="GO:0043491">
    <property type="term" value="P:phosphatidylinositol 3-kinase/protein kinase B signal transduction"/>
    <property type="evidence" value="ECO:0007669"/>
    <property type="project" value="TreeGrafter"/>
</dbReference>
<dbReference type="InterPro" id="IPR015433">
    <property type="entry name" value="PI3/4_kinase"/>
</dbReference>
<dbReference type="GO" id="GO:0016477">
    <property type="term" value="P:cell migration"/>
    <property type="evidence" value="ECO:0007669"/>
    <property type="project" value="TreeGrafter"/>
</dbReference>
<dbReference type="InterPro" id="IPR011009">
    <property type="entry name" value="Kinase-like_dom_sf"/>
</dbReference>
<gene>
    <name evidence="6" type="ORF">H310_12167</name>
</gene>
<dbReference type="InterPro" id="IPR016024">
    <property type="entry name" value="ARM-type_fold"/>
</dbReference>
<protein>
    <recommendedName>
        <fullName evidence="7">PI3K/PI4K catalytic domain-containing protein</fullName>
    </recommendedName>
</protein>
<evidence type="ECO:0000259" key="3">
    <source>
        <dbReference type="PROSITE" id="PS50003"/>
    </source>
</evidence>
<dbReference type="InterPro" id="IPR036940">
    <property type="entry name" value="PI3/4_kinase_cat_sf"/>
</dbReference>
<evidence type="ECO:0000256" key="2">
    <source>
        <dbReference type="ARBA" id="ARBA00022777"/>
    </source>
</evidence>
<evidence type="ECO:0000313" key="6">
    <source>
        <dbReference type="EMBL" id="ETV94167.1"/>
    </source>
</evidence>
<dbReference type="SMART" id="SM00146">
    <property type="entry name" value="PI3Kc"/>
    <property type="match status" value="1"/>
</dbReference>
<dbReference type="PROSITE" id="PS50003">
    <property type="entry name" value="PH_DOMAIN"/>
    <property type="match status" value="1"/>
</dbReference>
<dbReference type="InterPro" id="IPR000403">
    <property type="entry name" value="PI3/4_kinase_cat_dom"/>
</dbReference>
<keyword evidence="1" id="KW-0808">Transferase</keyword>
<dbReference type="GO" id="GO:0035005">
    <property type="term" value="F:1-phosphatidylinositol-4-phosphate 3-kinase activity"/>
    <property type="evidence" value="ECO:0007669"/>
    <property type="project" value="TreeGrafter"/>
</dbReference>
<dbReference type="GeneID" id="20089217"/>
<accession>A0A024TLC6</accession>
<dbReference type="PROSITE" id="PS51545">
    <property type="entry name" value="PIK_HELICAL"/>
    <property type="match status" value="1"/>
</dbReference>
<dbReference type="Gene3D" id="1.10.1070.11">
    <property type="entry name" value="Phosphatidylinositol 3-/4-kinase, catalytic domain"/>
    <property type="match status" value="1"/>
</dbReference>
<keyword evidence="2" id="KW-0418">Kinase</keyword>
<dbReference type="EMBL" id="KI913987">
    <property type="protein sequence ID" value="ETV94167.1"/>
    <property type="molecule type" value="Genomic_DNA"/>
</dbReference>
<dbReference type="GO" id="GO:0005942">
    <property type="term" value="C:phosphatidylinositol 3-kinase complex"/>
    <property type="evidence" value="ECO:0007669"/>
    <property type="project" value="TreeGrafter"/>
</dbReference>
<dbReference type="SMART" id="SM00233">
    <property type="entry name" value="PH"/>
    <property type="match status" value="2"/>
</dbReference>
<evidence type="ECO:0000259" key="4">
    <source>
        <dbReference type="PROSITE" id="PS50290"/>
    </source>
</evidence>
<dbReference type="GO" id="GO:0048015">
    <property type="term" value="P:phosphatidylinositol-mediated signaling"/>
    <property type="evidence" value="ECO:0007669"/>
    <property type="project" value="TreeGrafter"/>
</dbReference>
<dbReference type="InterPro" id="IPR001263">
    <property type="entry name" value="PI3K_accessory_dom"/>
</dbReference>
<dbReference type="eggNOG" id="KOG0905">
    <property type="taxonomic scope" value="Eukaryota"/>
</dbReference>
<dbReference type="Gene3D" id="2.30.29.30">
    <property type="entry name" value="Pleckstrin-homology domain (PH domain)/Phosphotyrosine-binding domain (PTB)"/>
    <property type="match status" value="1"/>
</dbReference>
<sequence>MMWNYGMVVPEVTALHRAVRGTNNQLNCTTSTICPSDVPTTVGCAHVDTSTQSNQPITYRSLVLVDMHNQRNHKFKVKRQFLEIRGHVLFLGKHPAAMTHLLHIDDVSAIEPSCLEPHSLLIVSASIYIFLALADEREFFRWRALLRHARPLGYEGTLQIKSHKDAPTLETTLRTDWSVAECMRHMGLEDDKYCINVNGTSQYWTDPSASLEDFATPGTPLLLTAVPYPDPHMLTSTTSTRNALNVRLHKICNVFQQLVDVKNGQRHLANRPDNAALVLRLEVTEGSHVHCTVDTAPFSLMPDNSRHLENVWYTLWNVDTASLSSSWRLVCTAYAVTVQPEDDGPGDDASTWKKVATTGMQLRHVDGELVDGQCHLQLLNSTFDLQHGPLPLGVAYGAPSLHMECAWKDVEFARQPSRVLSTAMSDPAIMKQGFVYLLRSSGGSSHGKLGALWAQWNSKWCVVTNHGHIVLYPPRHDGNQVAGSSASNATTYSLTSASSFDVADKLNSSSRRSSRAGSNSTRKVYTTYAFTIDVDATTTLVLGVATRHARNDWLHTLRVATSSVTSRKSIDMHWSFRGTSLSDDATAYDDSATISTVSSLPWLLERMAQDPLFTLSSYQRSLLWQHRQTMPKTFSVLPRLLTCREWILPAYHDDLAMLLESTMPPAHPTEYIILLGRPLAHLSMVREFAIEKLDVALDNAALATVLPQLVQCMKWEPYAASRLVTWVFRRAIDAAVVLGAPLFWALHVETFVPQYTQRFQLLEQAYLMAAGRSMRRMLVNQLELCRELHRLARDMQTAVVTSTSSGVSSLDSLLRSRLCALNVSYAGRVSLPLLSNCTLVEFSTSECRVLKSTKRPLWLTLETAARTKVSVIFKAGDDVRQDMVTLQLFGLMQQLWDDANIPTQLQLYGCIATSPTSGMVEVVGDAVTTAAIHKEGGFLGPMQDMRFAKWIESHNTSPKQHMQALDLFRRSAAGYCVATHVLGIGDRHNDNIMMTRRGQYFHIDFGHFLGHCKYHMNFKRDQTPFVFTKEMAFALGGTDSPFYLSFVSLCGRALNELRQHVHLITTWLVLMLPANMLELQDMHDIYHVVEALVVEFTPTEAAADFAGKIQACLGDPYKRIDNTIHNLVHLLRP</sequence>
<dbReference type="STRING" id="157072.A0A024TLC6"/>
<dbReference type="SUPFAM" id="SSF56112">
    <property type="entry name" value="Protein kinase-like (PK-like)"/>
    <property type="match status" value="1"/>
</dbReference>
<dbReference type="InterPro" id="IPR042236">
    <property type="entry name" value="PI3K_accessory_sf"/>
</dbReference>
<dbReference type="RefSeq" id="XP_008877370.1">
    <property type="nucleotide sequence ID" value="XM_008879148.1"/>
</dbReference>
<dbReference type="OrthoDB" id="67688at2759"/>
<dbReference type="InterPro" id="IPR011993">
    <property type="entry name" value="PH-like_dom_sf"/>
</dbReference>
<evidence type="ECO:0000256" key="1">
    <source>
        <dbReference type="ARBA" id="ARBA00022679"/>
    </source>
</evidence>
<dbReference type="GO" id="GO:0005886">
    <property type="term" value="C:plasma membrane"/>
    <property type="evidence" value="ECO:0007669"/>
    <property type="project" value="TreeGrafter"/>
</dbReference>
<feature type="domain" description="PI3K/PI4K catalytic" evidence="4">
    <location>
        <begin position="843"/>
        <end position="1117"/>
    </location>
</feature>
<dbReference type="Pfam" id="PF00613">
    <property type="entry name" value="PI3Ka"/>
    <property type="match status" value="1"/>
</dbReference>
<dbReference type="Gene3D" id="3.30.1010.10">
    <property type="entry name" value="Phosphatidylinositol 3-kinase Catalytic Subunit, Chain A, domain 4"/>
    <property type="match status" value="1"/>
</dbReference>
<dbReference type="PANTHER" id="PTHR10048">
    <property type="entry name" value="PHOSPHATIDYLINOSITOL KINASE"/>
    <property type="match status" value="1"/>
</dbReference>
<proteinExistence type="predicted"/>
<dbReference type="SUPFAM" id="SSF48371">
    <property type="entry name" value="ARM repeat"/>
    <property type="match status" value="1"/>
</dbReference>
<evidence type="ECO:0000259" key="5">
    <source>
        <dbReference type="PROSITE" id="PS51545"/>
    </source>
</evidence>
<name>A0A024TLC6_9STRA</name>
<dbReference type="Gene3D" id="1.25.40.70">
    <property type="entry name" value="Phosphatidylinositol 3-kinase, accessory domain (PIK)"/>
    <property type="match status" value="1"/>
</dbReference>
<dbReference type="PROSITE" id="PS00915">
    <property type="entry name" value="PI3_4_KINASE_1"/>
    <property type="match status" value="1"/>
</dbReference>
<dbReference type="PROSITE" id="PS50290">
    <property type="entry name" value="PI3_4_KINASE_3"/>
    <property type="match status" value="1"/>
</dbReference>
<dbReference type="PANTHER" id="PTHR10048:SF14">
    <property type="entry name" value="LD28067P"/>
    <property type="match status" value="1"/>
</dbReference>
<evidence type="ECO:0008006" key="7">
    <source>
        <dbReference type="Google" id="ProtNLM"/>
    </source>
</evidence>
<feature type="domain" description="PIK helical" evidence="5">
    <location>
        <begin position="589"/>
        <end position="769"/>
    </location>
</feature>
<dbReference type="GO" id="GO:0005737">
    <property type="term" value="C:cytoplasm"/>
    <property type="evidence" value="ECO:0007669"/>
    <property type="project" value="TreeGrafter"/>
</dbReference>
<dbReference type="GO" id="GO:0016303">
    <property type="term" value="F:1-phosphatidylinositol-3-kinase activity"/>
    <property type="evidence" value="ECO:0007669"/>
    <property type="project" value="TreeGrafter"/>
</dbReference>
<reference evidence="6" key="1">
    <citation type="submission" date="2013-12" db="EMBL/GenBank/DDBJ databases">
        <title>The Genome Sequence of Aphanomyces invadans NJM9701.</title>
        <authorList>
            <consortium name="The Broad Institute Genomics Platform"/>
            <person name="Russ C."/>
            <person name="Tyler B."/>
            <person name="van West P."/>
            <person name="Dieguez-Uribeondo J."/>
            <person name="Young S.K."/>
            <person name="Zeng Q."/>
            <person name="Gargeya S."/>
            <person name="Fitzgerald M."/>
            <person name="Abouelleil A."/>
            <person name="Alvarado L."/>
            <person name="Chapman S.B."/>
            <person name="Gainer-Dewar J."/>
            <person name="Goldberg J."/>
            <person name="Griggs A."/>
            <person name="Gujja S."/>
            <person name="Hansen M."/>
            <person name="Howarth C."/>
            <person name="Imamovic A."/>
            <person name="Ireland A."/>
            <person name="Larimer J."/>
            <person name="McCowan C."/>
            <person name="Murphy C."/>
            <person name="Pearson M."/>
            <person name="Poon T.W."/>
            <person name="Priest M."/>
            <person name="Roberts A."/>
            <person name="Saif S."/>
            <person name="Shea T."/>
            <person name="Sykes S."/>
            <person name="Wortman J."/>
            <person name="Nusbaum C."/>
            <person name="Birren B."/>
        </authorList>
    </citation>
    <scope>NUCLEOTIDE SEQUENCE [LARGE SCALE GENOMIC DNA]</scope>
    <source>
        <strain evidence="6">NJM9701</strain>
    </source>
</reference>
<dbReference type="VEuPathDB" id="FungiDB:H310_12167"/>
<dbReference type="PROSITE" id="PS00916">
    <property type="entry name" value="PI3_4_KINASE_2"/>
    <property type="match status" value="1"/>
</dbReference>
<feature type="domain" description="PH" evidence="3">
    <location>
        <begin position="428"/>
        <end position="562"/>
    </location>
</feature>
<organism evidence="6">
    <name type="scientific">Aphanomyces invadans</name>
    <dbReference type="NCBI Taxonomy" id="157072"/>
    <lineage>
        <taxon>Eukaryota</taxon>
        <taxon>Sar</taxon>
        <taxon>Stramenopiles</taxon>
        <taxon>Oomycota</taxon>
        <taxon>Saprolegniomycetes</taxon>
        <taxon>Saprolegniales</taxon>
        <taxon>Verrucalvaceae</taxon>
        <taxon>Aphanomyces</taxon>
    </lineage>
</organism>